<proteinExistence type="predicted"/>
<organism evidence="2 3">
    <name type="scientific">Gryllotalpicola protaetiae</name>
    <dbReference type="NCBI Taxonomy" id="2419771"/>
    <lineage>
        <taxon>Bacteria</taxon>
        <taxon>Bacillati</taxon>
        <taxon>Actinomycetota</taxon>
        <taxon>Actinomycetes</taxon>
        <taxon>Micrococcales</taxon>
        <taxon>Microbacteriaceae</taxon>
        <taxon>Gryllotalpicola</taxon>
    </lineage>
</organism>
<evidence type="ECO:0000256" key="1">
    <source>
        <dbReference type="SAM" id="MobiDB-lite"/>
    </source>
</evidence>
<feature type="compositionally biased region" description="Pro residues" evidence="1">
    <location>
        <begin position="1199"/>
        <end position="1211"/>
    </location>
</feature>
<evidence type="ECO:0000313" key="3">
    <source>
        <dbReference type="Proteomes" id="UP000275069"/>
    </source>
</evidence>
<sequence length="1260" mass="131053">MVTFIADPGFFRADAVAIDWASIAKSQSAMGVRVNRPVPALTDDQLQFPLRLSWACRAELGVPHGVFTVWERAVPRVDLKPVDAAHSPIDGGTLVTFGQAAGRVVISGTASNVGSPSTVKLSWGTPTAQSIVAAQSQTSSAAATNLVFDLRCPGADCAVVSNLTNLSVAIVPLAEIVNASDWKEVEYVGLPVKPGGLAGTDYDGDKQGLVSALTSARDAAISRLTRGAPPLGWFPVLPSGVAAPTWAAPDLDKLVEVIEGTLLDRVAALYRPGLPEHDQALLSDVQAVDGPGAGVTPPPAVVRPATVDAAPWPLLVLPAATDPFYNLALGFGTALPRPALRQGPLTHVDASASALPEFMVTARYADGPVLRFPELNLEIPMYSGGDWAAYCPLTPHATTPAPVPFTAGVSGRTGAPVPSPYSLQPPTTIDQPWRENVRSTWNPAPAGAAFAHVTEYAPVRYAAGAAQAEALFDEDLDYGGWKVPTIPAADDAGVLATVDRLADIPLGSGGRHEGYGAAHSDLYGVWSPWSESVYAGTEPAAEPPMLANLKLATHYAGTPQCPATLEIDAFVEWRERSTTSVEFAAVFYPMAALTDGPPSGASPTSAPAGSILRTFSAAFAGDVPTGVGCTVTPYDADGAAPTPAGPGQGEPRRYRAHVDLPPLDFSTTFRWGVEVWARRALAVGPSPSAWAPADEAHAMRASVGSPVPVIPATVPLPGVPLASLPDSNGCSHVQVAWGAPGGTNVAKWVIWQASEEYLRERCGVADPDPRTVPGRRLVDVRQLLVDHPEPTRLAFRRVLEAPAAARAADVALARGSNSMQFFVVTSTTDAGADAPWPYNSSGVGGDHTQVFIAPRVLRPSPPLARPAATVAGLQLDLEVPSDVPVSTFRVYSVKNFDAARHADSMGAPVLVTALAPVTGDTDLVTGQQLYRASTVLALAPSWKPWYLRVVAVPDVSGVPELGVRGLLSPESDIVTAVVPPTTPPDLDALVITPLTADHTGMVARTATTAPEAATPFGTHRLGAVAGSAAAIDTEEQAQAMALADFSALSATDPSPLPAAGTTVLVRGPRAGGETPLAAFFTRADATQPIDVLVRIVDPMGRITEQRATAPGWSPNPPNLTLVSVTASSATATVVTVSSTENRVAEPPFVLSVKATTRPLLVPRLPSPLPGPAPLPLPRPTTLTAQIDLPDIPRAGGLRPPRPLPSPIPLPRPTGSGIEFAYRLSGHIVLYDILIPLGGRLSASVTLRSPDGTQTTVTASA</sequence>
<dbReference type="EMBL" id="CP032624">
    <property type="protein sequence ID" value="AYG03368.1"/>
    <property type="molecule type" value="Genomic_DNA"/>
</dbReference>
<name>A0A387BL35_9MICO</name>
<reference evidence="2 3" key="1">
    <citation type="submission" date="2018-09" db="EMBL/GenBank/DDBJ databases">
        <title>Genome sequencing of strain 2DFW10M-5.</title>
        <authorList>
            <person name="Heo J."/>
            <person name="Kim S.-J."/>
            <person name="Kwon S.-W."/>
        </authorList>
    </citation>
    <scope>NUCLEOTIDE SEQUENCE [LARGE SCALE GENOMIC DNA]</scope>
    <source>
        <strain evidence="2 3">2DFW10M-5</strain>
    </source>
</reference>
<keyword evidence="3" id="KW-1185">Reference proteome</keyword>
<dbReference type="KEGG" id="gry:D7I44_07370"/>
<evidence type="ECO:0000313" key="2">
    <source>
        <dbReference type="EMBL" id="AYG03368.1"/>
    </source>
</evidence>
<accession>A0A387BL35</accession>
<gene>
    <name evidence="2" type="ORF">D7I44_07370</name>
</gene>
<protein>
    <submittedName>
        <fullName evidence="2">Uncharacterized protein</fullName>
    </submittedName>
</protein>
<dbReference type="OrthoDB" id="1490305at2"/>
<dbReference type="AlphaFoldDB" id="A0A387BL35"/>
<feature type="region of interest" description="Disordered" evidence="1">
    <location>
        <begin position="1192"/>
        <end position="1211"/>
    </location>
</feature>
<dbReference type="RefSeq" id="WP_120788900.1">
    <property type="nucleotide sequence ID" value="NZ_CP032624.1"/>
</dbReference>
<dbReference type="Proteomes" id="UP000275069">
    <property type="component" value="Chromosome"/>
</dbReference>